<keyword evidence="2" id="KW-1185">Reference proteome</keyword>
<protein>
    <submittedName>
        <fullName evidence="1">Uncharacterized protein</fullName>
    </submittedName>
</protein>
<gene>
    <name evidence="1" type="ORF">HAX54_043495</name>
</gene>
<reference evidence="1 2" key="1">
    <citation type="journal article" date="2021" name="BMC Genomics">
        <title>Datura genome reveals duplications of psychoactive alkaloid biosynthetic genes and high mutation rate following tissue culture.</title>
        <authorList>
            <person name="Rajewski A."/>
            <person name="Carter-House D."/>
            <person name="Stajich J."/>
            <person name="Litt A."/>
        </authorList>
    </citation>
    <scope>NUCLEOTIDE SEQUENCE [LARGE SCALE GENOMIC DNA]</scope>
    <source>
        <strain evidence="1">AR-01</strain>
    </source>
</reference>
<sequence>MTEPDYIDLSPLGRLRFPNHLVPKVILFYHDGESQDVFVGSLVPFAFSNIWHATPQDPLSSSFSLFSERVYHWQADLRLIANILISSY</sequence>
<dbReference type="EMBL" id="JACEIK010000652">
    <property type="protein sequence ID" value="MCD7460400.1"/>
    <property type="molecule type" value="Genomic_DNA"/>
</dbReference>
<accession>A0ABS8SN63</accession>
<evidence type="ECO:0000313" key="1">
    <source>
        <dbReference type="EMBL" id="MCD7460400.1"/>
    </source>
</evidence>
<name>A0ABS8SN63_DATST</name>
<comment type="caution">
    <text evidence="1">The sequence shown here is derived from an EMBL/GenBank/DDBJ whole genome shotgun (WGS) entry which is preliminary data.</text>
</comment>
<evidence type="ECO:0000313" key="2">
    <source>
        <dbReference type="Proteomes" id="UP000823775"/>
    </source>
</evidence>
<proteinExistence type="predicted"/>
<organism evidence="1 2">
    <name type="scientific">Datura stramonium</name>
    <name type="common">Jimsonweed</name>
    <name type="synonym">Common thornapple</name>
    <dbReference type="NCBI Taxonomy" id="4076"/>
    <lineage>
        <taxon>Eukaryota</taxon>
        <taxon>Viridiplantae</taxon>
        <taxon>Streptophyta</taxon>
        <taxon>Embryophyta</taxon>
        <taxon>Tracheophyta</taxon>
        <taxon>Spermatophyta</taxon>
        <taxon>Magnoliopsida</taxon>
        <taxon>eudicotyledons</taxon>
        <taxon>Gunneridae</taxon>
        <taxon>Pentapetalae</taxon>
        <taxon>asterids</taxon>
        <taxon>lamiids</taxon>
        <taxon>Solanales</taxon>
        <taxon>Solanaceae</taxon>
        <taxon>Solanoideae</taxon>
        <taxon>Datureae</taxon>
        <taxon>Datura</taxon>
    </lineage>
</organism>
<dbReference type="Proteomes" id="UP000823775">
    <property type="component" value="Unassembled WGS sequence"/>
</dbReference>